<evidence type="ECO:0000256" key="7">
    <source>
        <dbReference type="ARBA" id="ARBA00023004"/>
    </source>
</evidence>
<keyword evidence="9" id="KW-0786">Thiamine pyrophosphate</keyword>
<dbReference type="Gene3D" id="3.40.50.970">
    <property type="match status" value="1"/>
</dbReference>
<reference evidence="14" key="1">
    <citation type="journal article" date="2009" name="Environ. Microbiol.">
        <title>Contribution of mobile genetic elements to Desulfovibrio vulgaris genome plasticity.</title>
        <authorList>
            <person name="Walker C.B."/>
            <person name="Stolyar S."/>
            <person name="Chivian D."/>
            <person name="Pinel N."/>
            <person name="Gabster J.A."/>
            <person name="Dehal P.S."/>
            <person name="He Z."/>
            <person name="Yang Z.K."/>
            <person name="Yen H.C."/>
            <person name="Zhou J."/>
            <person name="Wall J.D."/>
            <person name="Hazen T.C."/>
            <person name="Arkin A.P."/>
            <person name="Stahl D.A."/>
        </authorList>
    </citation>
    <scope>NUCLEOTIDE SEQUENCE [LARGE SCALE GENOMIC DNA]</scope>
    <source>
        <strain evidence="14">DP4</strain>
    </source>
</reference>
<feature type="domain" description="Thiamine pyrophosphate enzyme TPP-binding" evidence="11">
    <location>
        <begin position="52"/>
        <end position="195"/>
    </location>
</feature>
<dbReference type="Proteomes" id="UP000009173">
    <property type="component" value="Chromosome"/>
</dbReference>
<evidence type="ECO:0000256" key="3">
    <source>
        <dbReference type="ARBA" id="ARBA00001966"/>
    </source>
</evidence>
<evidence type="ECO:0000256" key="1">
    <source>
        <dbReference type="ARBA" id="ARBA00001946"/>
    </source>
</evidence>
<evidence type="ECO:0000313" key="13">
    <source>
        <dbReference type="EMBL" id="ABM28580.1"/>
    </source>
</evidence>
<dbReference type="GO" id="GO:0051536">
    <property type="term" value="F:iron-sulfur cluster binding"/>
    <property type="evidence" value="ECO:0007669"/>
    <property type="project" value="UniProtKB-KW"/>
</dbReference>
<dbReference type="RefSeq" id="WP_011792345.1">
    <property type="nucleotide sequence ID" value="NC_008751.1"/>
</dbReference>
<gene>
    <name evidence="13" type="ordered locus">Dvul_1563</name>
</gene>
<dbReference type="PANTHER" id="PTHR48084">
    <property type="entry name" value="2-OXOGLUTARATE OXIDOREDUCTASE SUBUNIT KORB-RELATED"/>
    <property type="match status" value="1"/>
</dbReference>
<evidence type="ECO:0000256" key="9">
    <source>
        <dbReference type="ARBA" id="ARBA00023052"/>
    </source>
</evidence>
<keyword evidence="4" id="KW-0479">Metal-binding</keyword>
<organism evidence="13 14">
    <name type="scientific">Nitratidesulfovibrio vulgaris (strain DP4)</name>
    <name type="common">Desulfovibrio vulgaris</name>
    <dbReference type="NCBI Taxonomy" id="391774"/>
    <lineage>
        <taxon>Bacteria</taxon>
        <taxon>Pseudomonadati</taxon>
        <taxon>Thermodesulfobacteriota</taxon>
        <taxon>Desulfovibrionia</taxon>
        <taxon>Desulfovibrionales</taxon>
        <taxon>Desulfovibrionaceae</taxon>
        <taxon>Nitratidesulfovibrio</taxon>
    </lineage>
</organism>
<evidence type="ECO:0000256" key="5">
    <source>
        <dbReference type="ARBA" id="ARBA00022842"/>
    </source>
</evidence>
<dbReference type="InterPro" id="IPR032686">
    <property type="entry name" value="PFO_beta_C"/>
</dbReference>
<protein>
    <submittedName>
        <fullName evidence="13">Pyruvate ferredoxin/flavodoxin oxidoreductase, beta subunit</fullName>
        <ecNumber evidence="13">1.2.7.3</ecNumber>
    </submittedName>
</protein>
<dbReference type="SUPFAM" id="SSF52518">
    <property type="entry name" value="Thiamin diphosphate-binding fold (THDP-binding)"/>
    <property type="match status" value="1"/>
</dbReference>
<dbReference type="GO" id="GO:0030976">
    <property type="term" value="F:thiamine pyrophosphate binding"/>
    <property type="evidence" value="ECO:0007669"/>
    <property type="project" value="InterPro"/>
</dbReference>
<dbReference type="Pfam" id="PF02775">
    <property type="entry name" value="TPP_enzyme_C"/>
    <property type="match status" value="1"/>
</dbReference>
<dbReference type="EMBL" id="CP000527">
    <property type="protein sequence ID" value="ABM28580.1"/>
    <property type="molecule type" value="Genomic_DNA"/>
</dbReference>
<comment type="cofactor">
    <cofactor evidence="2">
        <name>thiamine diphosphate</name>
        <dbReference type="ChEBI" id="CHEBI:58937"/>
    </cofactor>
</comment>
<feature type="compositionally biased region" description="Polar residues" evidence="10">
    <location>
        <begin position="128"/>
        <end position="146"/>
    </location>
</feature>
<dbReference type="GO" id="GO:0044281">
    <property type="term" value="P:small molecule metabolic process"/>
    <property type="evidence" value="ECO:0007669"/>
    <property type="project" value="UniProtKB-ARBA"/>
</dbReference>
<dbReference type="EC" id="1.2.7.3" evidence="13"/>
<dbReference type="AlphaFoldDB" id="A0A0H3A8Z2"/>
<evidence type="ECO:0000256" key="10">
    <source>
        <dbReference type="SAM" id="MobiDB-lite"/>
    </source>
</evidence>
<evidence type="ECO:0000259" key="12">
    <source>
        <dbReference type="Pfam" id="PF12367"/>
    </source>
</evidence>
<dbReference type="InterPro" id="IPR011766">
    <property type="entry name" value="TPP_enzyme_TPP-bd"/>
</dbReference>
<dbReference type="PANTHER" id="PTHR48084:SF4">
    <property type="entry name" value="2-OXOGLUTARATE OXIDOREDUCTASE SUBUNIT KORB"/>
    <property type="match status" value="1"/>
</dbReference>
<dbReference type="GO" id="GO:0045333">
    <property type="term" value="P:cellular respiration"/>
    <property type="evidence" value="ECO:0007669"/>
    <property type="project" value="UniProtKB-ARBA"/>
</dbReference>
<dbReference type="GO" id="GO:0046872">
    <property type="term" value="F:metal ion binding"/>
    <property type="evidence" value="ECO:0007669"/>
    <property type="project" value="UniProtKB-KW"/>
</dbReference>
<keyword evidence="6 13" id="KW-0560">Oxidoreductase</keyword>
<keyword evidence="5" id="KW-0460">Magnesium</keyword>
<dbReference type="GO" id="GO:0047553">
    <property type="term" value="F:2-oxoglutarate synthase activity"/>
    <property type="evidence" value="ECO:0007669"/>
    <property type="project" value="UniProtKB-EC"/>
</dbReference>
<comment type="cofactor">
    <cofactor evidence="1">
        <name>Mg(2+)</name>
        <dbReference type="ChEBI" id="CHEBI:18420"/>
    </cofactor>
</comment>
<proteinExistence type="predicted"/>
<dbReference type="InterPro" id="IPR011896">
    <property type="entry name" value="OFOB"/>
</dbReference>
<dbReference type="InterPro" id="IPR051457">
    <property type="entry name" value="2-oxoacid:Fd_oxidoreductase"/>
</dbReference>
<name>A0A0H3A8Z2_NITV4</name>
<evidence type="ECO:0000256" key="4">
    <source>
        <dbReference type="ARBA" id="ARBA00022723"/>
    </source>
</evidence>
<feature type="domain" description="Pyruvate ferredoxin oxidoreductase beta subunit C-terminal" evidence="12">
    <location>
        <begin position="199"/>
        <end position="262"/>
    </location>
</feature>
<dbReference type="InterPro" id="IPR029061">
    <property type="entry name" value="THDP-binding"/>
</dbReference>
<dbReference type="HOGENOM" id="CLU_048564_0_0_7"/>
<keyword evidence="7" id="KW-0408">Iron</keyword>
<dbReference type="KEGG" id="dvl:Dvul_1563"/>
<evidence type="ECO:0000256" key="8">
    <source>
        <dbReference type="ARBA" id="ARBA00023014"/>
    </source>
</evidence>
<evidence type="ECO:0000256" key="2">
    <source>
        <dbReference type="ARBA" id="ARBA00001964"/>
    </source>
</evidence>
<comment type="cofactor">
    <cofactor evidence="3">
        <name>[4Fe-4S] cluster</name>
        <dbReference type="ChEBI" id="CHEBI:49883"/>
    </cofactor>
</comment>
<sequence length="284" mass="30764">MTTTIESLGTFETSWCPGCGNHDIMKALRQAIVGLGLEAHKVAHVSGIGQAAKAPHYIRLNGFNGLHGRSLPPAQAIRLCNSELTVIAQSGDGCNYGEGGNHFLAAIRRNVDMTLLVHDNQIYGLTKGQASPTTGEGQVTKSQPGGVTSAPFNPVAVAVAMRCGFVARSFSGNVEHLQAMIEAAVRHRGFSLVDIFSPCVSFNKVNTFGWYRQRCREIDASHDPTDWNAAMRIADTFGDVLPIGVIYRNERPPLDERVSHIAKGPLGQQAVRHDVLRDIMASYM</sequence>
<keyword evidence="13" id="KW-0670">Pyruvate</keyword>
<evidence type="ECO:0000256" key="6">
    <source>
        <dbReference type="ARBA" id="ARBA00023002"/>
    </source>
</evidence>
<dbReference type="CDD" id="cd03375">
    <property type="entry name" value="TPP_OGFOR"/>
    <property type="match status" value="1"/>
</dbReference>
<accession>A0A0H3A8Z2</accession>
<dbReference type="NCBIfam" id="TIGR02177">
    <property type="entry name" value="PorB_KorB"/>
    <property type="match status" value="1"/>
</dbReference>
<keyword evidence="8" id="KW-0411">Iron-sulfur</keyword>
<feature type="region of interest" description="Disordered" evidence="10">
    <location>
        <begin position="127"/>
        <end position="146"/>
    </location>
</feature>
<dbReference type="Pfam" id="PF12367">
    <property type="entry name" value="PFO_beta_C"/>
    <property type="match status" value="1"/>
</dbReference>
<evidence type="ECO:0000313" key="14">
    <source>
        <dbReference type="Proteomes" id="UP000009173"/>
    </source>
</evidence>
<evidence type="ECO:0000259" key="11">
    <source>
        <dbReference type="Pfam" id="PF02775"/>
    </source>
</evidence>